<feature type="domain" description="DUF6896" evidence="1">
    <location>
        <begin position="86"/>
        <end position="212"/>
    </location>
</feature>
<dbReference type="RefSeq" id="WP_115375072.1">
    <property type="nucleotide sequence ID" value="NZ_QASA01000001.1"/>
</dbReference>
<dbReference type="AlphaFoldDB" id="A0A369QR79"/>
<organism evidence="2 3">
    <name type="scientific">Adhaeribacter pallidiroseus</name>
    <dbReference type="NCBI Taxonomy" id="2072847"/>
    <lineage>
        <taxon>Bacteria</taxon>
        <taxon>Pseudomonadati</taxon>
        <taxon>Bacteroidota</taxon>
        <taxon>Cytophagia</taxon>
        <taxon>Cytophagales</taxon>
        <taxon>Hymenobacteraceae</taxon>
        <taxon>Adhaeribacter</taxon>
    </lineage>
</organism>
<keyword evidence="3" id="KW-1185">Reference proteome</keyword>
<dbReference type="Pfam" id="PF21837">
    <property type="entry name" value="DUF6896"/>
    <property type="match status" value="1"/>
</dbReference>
<dbReference type="InterPro" id="IPR054191">
    <property type="entry name" value="DUF6896"/>
</dbReference>
<protein>
    <recommendedName>
        <fullName evidence="1">DUF6896 domain-containing protein</fullName>
    </recommendedName>
</protein>
<accession>A0A369QR79</accession>
<dbReference type="OrthoDB" id="3371683at2"/>
<sequence>MERATEVVIVDSEEHIPSNEFISSIPREKLLKLLFKSPVLQYREAIGNRLKDELTGFQISIHTIEPEINIAKLITDQEIEEHQAFFEQCAKDYRALGEKLIFRLAKKLNIELYKDFPLGTFWGLNMPSGKMGEWQYYVHGFHCCFENKVTHQIIEVPLVFSYEFGDLDPYFFTGFIKSTSSYYPLPVAIYDNYADGLKILDKMFSLGKFEKIPSNVGNHFGIVVADREKVEITPYKEENFKSKKPKFNLWRFLGLK</sequence>
<name>A0A369QR79_9BACT</name>
<reference evidence="2 3" key="1">
    <citation type="submission" date="2018-04" db="EMBL/GenBank/DDBJ databases">
        <title>Adhaeribacter sp. HMF7616 genome sequencing and assembly.</title>
        <authorList>
            <person name="Kang H."/>
            <person name="Kang J."/>
            <person name="Cha I."/>
            <person name="Kim H."/>
            <person name="Joh K."/>
        </authorList>
    </citation>
    <scope>NUCLEOTIDE SEQUENCE [LARGE SCALE GENOMIC DNA]</scope>
    <source>
        <strain evidence="2 3">HMF7616</strain>
    </source>
</reference>
<proteinExistence type="predicted"/>
<evidence type="ECO:0000313" key="3">
    <source>
        <dbReference type="Proteomes" id="UP000253919"/>
    </source>
</evidence>
<gene>
    <name evidence="2" type="ORF">AHMF7616_04806</name>
</gene>
<comment type="caution">
    <text evidence="2">The sequence shown here is derived from an EMBL/GenBank/DDBJ whole genome shotgun (WGS) entry which is preliminary data.</text>
</comment>
<evidence type="ECO:0000259" key="1">
    <source>
        <dbReference type="Pfam" id="PF21837"/>
    </source>
</evidence>
<dbReference type="Proteomes" id="UP000253919">
    <property type="component" value="Unassembled WGS sequence"/>
</dbReference>
<dbReference type="EMBL" id="QASA01000001">
    <property type="protein sequence ID" value="RDC66175.1"/>
    <property type="molecule type" value="Genomic_DNA"/>
</dbReference>
<evidence type="ECO:0000313" key="2">
    <source>
        <dbReference type="EMBL" id="RDC66175.1"/>
    </source>
</evidence>